<dbReference type="AlphaFoldDB" id="D3P8J2"/>
<keyword evidence="1" id="KW-0472">Membrane</keyword>
<dbReference type="Proteomes" id="UP000001520">
    <property type="component" value="Chromosome"/>
</dbReference>
<dbReference type="KEGG" id="ddf:DEFDS_1573"/>
<evidence type="ECO:0008006" key="4">
    <source>
        <dbReference type="Google" id="ProtNLM"/>
    </source>
</evidence>
<sequence length="121" mass="13863">MELQIDVFTVMTWILFLGLYPMAYFWLRRAYRIFIKKDYSDVALKRGEPPKNPAKWAPYVGGLNLIAGLAAAWAILGVVVFAYPYEVWTEIAGLTIWFKIIGDFIIKTQAHPIVPKKKRAA</sequence>
<evidence type="ECO:0000313" key="2">
    <source>
        <dbReference type="EMBL" id="BAI81032.1"/>
    </source>
</evidence>
<protein>
    <recommendedName>
        <fullName evidence="4">DUF3784 domain-containing protein</fullName>
    </recommendedName>
</protein>
<feature type="transmembrane region" description="Helical" evidence="1">
    <location>
        <begin position="56"/>
        <end position="81"/>
    </location>
</feature>
<evidence type="ECO:0000256" key="1">
    <source>
        <dbReference type="SAM" id="Phobius"/>
    </source>
</evidence>
<dbReference type="STRING" id="639282.DEFDS_1573"/>
<dbReference type="eggNOG" id="ENOG5032SCB">
    <property type="taxonomic scope" value="Bacteria"/>
</dbReference>
<proteinExistence type="predicted"/>
<evidence type="ECO:0000313" key="3">
    <source>
        <dbReference type="Proteomes" id="UP000001520"/>
    </source>
</evidence>
<accession>D3P8J2</accession>
<gene>
    <name evidence="2" type="ordered locus">DEFDS_1573</name>
</gene>
<keyword evidence="3" id="KW-1185">Reference proteome</keyword>
<reference evidence="2 3" key="1">
    <citation type="journal article" date="2010" name="DNA Res.">
        <title>Bacterial lifestyle in a deep-sea hydrothermal vent chimney revealed by the genome sequence of the thermophilic bacterium Deferribacter desulfuricans SSM1.</title>
        <authorList>
            <person name="Takaki Y."/>
            <person name="Shimamura S."/>
            <person name="Nakagawa S."/>
            <person name="Fukuhara Y."/>
            <person name="Horikawa H."/>
            <person name="Ankai A."/>
            <person name="Harada T."/>
            <person name="Hosoyama A."/>
            <person name="Oguchi A."/>
            <person name="Fukui S."/>
            <person name="Fujita N."/>
            <person name="Takami H."/>
            <person name="Takai K."/>
        </authorList>
    </citation>
    <scope>NUCLEOTIDE SEQUENCE [LARGE SCALE GENOMIC DNA]</scope>
    <source>
        <strain evidence="3">DSM 14783 / JCM 11476 / NBRC 101012 / SSM1</strain>
    </source>
</reference>
<dbReference type="HOGENOM" id="CLU_2034218_0_0_0"/>
<feature type="transmembrane region" description="Helical" evidence="1">
    <location>
        <begin position="87"/>
        <end position="106"/>
    </location>
</feature>
<dbReference type="EMBL" id="AP011529">
    <property type="protein sequence ID" value="BAI81032.1"/>
    <property type="molecule type" value="Genomic_DNA"/>
</dbReference>
<keyword evidence="1" id="KW-0812">Transmembrane</keyword>
<dbReference type="RefSeq" id="WP_013008278.1">
    <property type="nucleotide sequence ID" value="NC_013939.1"/>
</dbReference>
<organism evidence="2 3">
    <name type="scientific">Deferribacter desulfuricans (strain DSM 14783 / JCM 11476 / NBRC 101012 / SSM1)</name>
    <dbReference type="NCBI Taxonomy" id="639282"/>
    <lineage>
        <taxon>Bacteria</taxon>
        <taxon>Pseudomonadati</taxon>
        <taxon>Deferribacterota</taxon>
        <taxon>Deferribacteres</taxon>
        <taxon>Deferribacterales</taxon>
        <taxon>Deferribacteraceae</taxon>
        <taxon>Deferribacter</taxon>
    </lineage>
</organism>
<feature type="transmembrane region" description="Helical" evidence="1">
    <location>
        <begin position="6"/>
        <end position="27"/>
    </location>
</feature>
<name>D3P8J2_DEFDS</name>
<keyword evidence="1" id="KW-1133">Transmembrane helix</keyword>